<evidence type="ECO:0000313" key="2">
    <source>
        <dbReference type="Proteomes" id="UP000198923"/>
    </source>
</evidence>
<sequence length="126" mass="12967">MDPTALAAIVSALIGGVAGEAGRSAWTSLATLVRRRFGGESRAVAALESAESASDAEEITGILVEEAQADQRFAEELASWARQAGAVVHQRQEVTNTISGDARISGPVIQAGNVFGGIHLGGPDNR</sequence>
<proteinExistence type="predicted"/>
<dbReference type="STRING" id="504805.SAMN05421505_110183"/>
<organism evidence="1 2">
    <name type="scientific">Sinosporangium album</name>
    <dbReference type="NCBI Taxonomy" id="504805"/>
    <lineage>
        <taxon>Bacteria</taxon>
        <taxon>Bacillati</taxon>
        <taxon>Actinomycetota</taxon>
        <taxon>Actinomycetes</taxon>
        <taxon>Streptosporangiales</taxon>
        <taxon>Streptosporangiaceae</taxon>
        <taxon>Sinosporangium</taxon>
    </lineage>
</organism>
<accession>A0A1G7Z424</accession>
<name>A0A1G7Z424_9ACTN</name>
<dbReference type="Proteomes" id="UP000198923">
    <property type="component" value="Unassembled WGS sequence"/>
</dbReference>
<dbReference type="OrthoDB" id="4239816at2"/>
<dbReference type="Gene3D" id="3.50.50.60">
    <property type="entry name" value="FAD/NAD(P)-binding domain"/>
    <property type="match status" value="1"/>
</dbReference>
<dbReference type="InterPro" id="IPR036188">
    <property type="entry name" value="FAD/NAD-bd_sf"/>
</dbReference>
<dbReference type="AlphaFoldDB" id="A0A1G7Z424"/>
<keyword evidence="2" id="KW-1185">Reference proteome</keyword>
<dbReference type="RefSeq" id="WP_093170718.1">
    <property type="nucleotide sequence ID" value="NZ_FNCN01000010.1"/>
</dbReference>
<dbReference type="EMBL" id="FNCN01000010">
    <property type="protein sequence ID" value="SDH03387.1"/>
    <property type="molecule type" value="Genomic_DNA"/>
</dbReference>
<gene>
    <name evidence="1" type="ORF">SAMN05421505_110183</name>
</gene>
<reference evidence="1 2" key="1">
    <citation type="submission" date="2016-10" db="EMBL/GenBank/DDBJ databases">
        <authorList>
            <person name="de Groot N.N."/>
        </authorList>
    </citation>
    <scope>NUCLEOTIDE SEQUENCE [LARGE SCALE GENOMIC DNA]</scope>
    <source>
        <strain evidence="1 2">CPCC 201354</strain>
    </source>
</reference>
<protein>
    <submittedName>
        <fullName evidence="1">Uncharacterized protein</fullName>
    </submittedName>
</protein>
<evidence type="ECO:0000313" key="1">
    <source>
        <dbReference type="EMBL" id="SDH03387.1"/>
    </source>
</evidence>